<name>A0A0R2L3Z1_9LACO</name>
<sequence length="192" mass="21634">MIHARNPSFLGTQYTKIKSARKICTRTVTSAANSAKTNPDILLYKALGDGTEKVYLYRTNLSQAKPQPTPLEHATVHVDATETTTATLVKQTTRWQYSSAWTHALFAMSGEDGDIAHRTYTFQIPTTWLQLSTTQAQQLTHLLKDPTTQQKLQVAVEKRVATEFKKHPNLPANEHFEVERLAQKSAIMQLLK</sequence>
<accession>A0A0R2L3Z1</accession>
<dbReference type="AlphaFoldDB" id="A0A0R2L3Z1"/>
<evidence type="ECO:0000313" key="1">
    <source>
        <dbReference type="EMBL" id="KRN96479.1"/>
    </source>
</evidence>
<dbReference type="PATRIC" id="fig|348151.3.peg.1491"/>
<dbReference type="STRING" id="348151.IV55_GL001452"/>
<keyword evidence="2" id="KW-1185">Reference proteome</keyword>
<proteinExistence type="predicted"/>
<comment type="caution">
    <text evidence="1">The sequence shown here is derived from an EMBL/GenBank/DDBJ whole genome shotgun (WGS) entry which is preliminary data.</text>
</comment>
<reference evidence="1 2" key="1">
    <citation type="journal article" date="2015" name="Genome Announc.">
        <title>Expanding the biotechnology potential of lactobacilli through comparative genomics of 213 strains and associated genera.</title>
        <authorList>
            <person name="Sun Z."/>
            <person name="Harris H.M."/>
            <person name="McCann A."/>
            <person name="Guo C."/>
            <person name="Argimon S."/>
            <person name="Zhang W."/>
            <person name="Yang X."/>
            <person name="Jeffery I.B."/>
            <person name="Cooney J.C."/>
            <person name="Kagawa T.F."/>
            <person name="Liu W."/>
            <person name="Song Y."/>
            <person name="Salvetti E."/>
            <person name="Wrobel A."/>
            <person name="Rasinkangas P."/>
            <person name="Parkhill J."/>
            <person name="Rea M.C."/>
            <person name="O'Sullivan O."/>
            <person name="Ritari J."/>
            <person name="Douillard F.P."/>
            <person name="Paul Ross R."/>
            <person name="Yang R."/>
            <person name="Briner A.E."/>
            <person name="Felis G.E."/>
            <person name="de Vos W.M."/>
            <person name="Barrangou R."/>
            <person name="Klaenhammer T.R."/>
            <person name="Caufield P.W."/>
            <person name="Cui Y."/>
            <person name="Zhang H."/>
            <person name="O'Toole P.W."/>
        </authorList>
    </citation>
    <scope>NUCLEOTIDE SEQUENCE [LARGE SCALE GENOMIC DNA]</scope>
    <source>
        <strain evidence="1 2">DSM 22696</strain>
    </source>
</reference>
<evidence type="ECO:0000313" key="2">
    <source>
        <dbReference type="Proteomes" id="UP000051139"/>
    </source>
</evidence>
<dbReference type="InterPro" id="IPR032083">
    <property type="entry name" value="DUF4811"/>
</dbReference>
<gene>
    <name evidence="1" type="ORF">IV55_GL001452</name>
</gene>
<protein>
    <submittedName>
        <fullName evidence="1">Uncharacterized protein</fullName>
    </submittedName>
</protein>
<dbReference type="Proteomes" id="UP000051139">
    <property type="component" value="Unassembled WGS sequence"/>
</dbReference>
<organism evidence="1 2">
    <name type="scientific">Furfurilactobacillus siliginis</name>
    <dbReference type="NCBI Taxonomy" id="348151"/>
    <lineage>
        <taxon>Bacteria</taxon>
        <taxon>Bacillati</taxon>
        <taxon>Bacillota</taxon>
        <taxon>Bacilli</taxon>
        <taxon>Lactobacillales</taxon>
        <taxon>Lactobacillaceae</taxon>
        <taxon>Furfurilactobacillus</taxon>
    </lineage>
</organism>
<dbReference type="Pfam" id="PF16069">
    <property type="entry name" value="DUF4811"/>
    <property type="match status" value="1"/>
</dbReference>
<dbReference type="RefSeq" id="WP_057809768.1">
    <property type="nucleotide sequence ID" value="NZ_BJUD01000054.1"/>
</dbReference>
<dbReference type="EMBL" id="JQCB01000004">
    <property type="protein sequence ID" value="KRN96479.1"/>
    <property type="molecule type" value="Genomic_DNA"/>
</dbReference>